<feature type="domain" description="DDE Tnp4" evidence="9">
    <location>
        <begin position="139"/>
        <end position="225"/>
    </location>
</feature>
<reference evidence="12" key="1">
    <citation type="journal article" date="2013" name="Nat. Genet.">
        <title>The Capsella rubella genome and the genomic consequences of rapid mating system evolution.</title>
        <authorList>
            <person name="Slotte T."/>
            <person name="Hazzouri K.M."/>
            <person name="Agren J.A."/>
            <person name="Koenig D."/>
            <person name="Maumus F."/>
            <person name="Guo Y.L."/>
            <person name="Steige K."/>
            <person name="Platts A.E."/>
            <person name="Escobar J.S."/>
            <person name="Newman L.K."/>
            <person name="Wang W."/>
            <person name="Mandakova T."/>
            <person name="Vello E."/>
            <person name="Smith L.M."/>
            <person name="Henz S.R."/>
            <person name="Steffen J."/>
            <person name="Takuno S."/>
            <person name="Brandvain Y."/>
            <person name="Coop G."/>
            <person name="Andolfatto P."/>
            <person name="Hu T.T."/>
            <person name="Blanchette M."/>
            <person name="Clark R.M."/>
            <person name="Quesneville H."/>
            <person name="Nordborg M."/>
            <person name="Gaut B.S."/>
            <person name="Lysak M.A."/>
            <person name="Jenkins J."/>
            <person name="Grimwood J."/>
            <person name="Chapman J."/>
            <person name="Prochnik S."/>
            <person name="Shu S."/>
            <person name="Rokhsar D."/>
            <person name="Schmutz J."/>
            <person name="Weigel D."/>
            <person name="Wright S.I."/>
        </authorList>
    </citation>
    <scope>NUCLEOTIDE SEQUENCE [LARGE SCALE GENOMIC DNA]</scope>
    <source>
        <strain evidence="12">cv. Monte Gargano</strain>
    </source>
</reference>
<dbReference type="GO" id="GO:0016787">
    <property type="term" value="F:hydrolase activity"/>
    <property type="evidence" value="ECO:0007669"/>
    <property type="project" value="UniProtKB-KW"/>
</dbReference>
<dbReference type="eggNOG" id="KOG4585">
    <property type="taxonomic scope" value="Eukaryota"/>
</dbReference>
<keyword evidence="7" id="KW-0539">Nucleus</keyword>
<evidence type="ECO:0000256" key="8">
    <source>
        <dbReference type="SAM" id="MobiDB-lite"/>
    </source>
</evidence>
<feature type="region of interest" description="Disordered" evidence="8">
    <location>
        <begin position="235"/>
        <end position="269"/>
    </location>
</feature>
<comment type="subcellular location">
    <subcellularLocation>
        <location evidence="2">Nucleus</location>
    </subcellularLocation>
</comment>
<feature type="compositionally biased region" description="Acidic residues" evidence="8">
    <location>
        <begin position="242"/>
        <end position="260"/>
    </location>
</feature>
<evidence type="ECO:0000256" key="5">
    <source>
        <dbReference type="ARBA" id="ARBA00022723"/>
    </source>
</evidence>
<evidence type="ECO:0000256" key="6">
    <source>
        <dbReference type="ARBA" id="ARBA00022801"/>
    </source>
</evidence>
<proteinExistence type="inferred from homology"/>
<evidence type="ECO:0000259" key="9">
    <source>
        <dbReference type="Pfam" id="PF13359"/>
    </source>
</evidence>
<accession>R0H8V7</accession>
<dbReference type="Pfam" id="PF13359">
    <property type="entry name" value="DDE_Tnp_4"/>
    <property type="match status" value="1"/>
</dbReference>
<dbReference type="AlphaFoldDB" id="R0H8V7"/>
<keyword evidence="4" id="KW-0540">Nuclease</keyword>
<evidence type="ECO:0000256" key="4">
    <source>
        <dbReference type="ARBA" id="ARBA00022722"/>
    </source>
</evidence>
<keyword evidence="6" id="KW-0378">Hydrolase</keyword>
<comment type="similarity">
    <text evidence="3">Belongs to the HARBI1 family.</text>
</comment>
<name>R0H8V7_9BRAS</name>
<comment type="cofactor">
    <cofactor evidence="1">
        <name>a divalent metal cation</name>
        <dbReference type="ChEBI" id="CHEBI:60240"/>
    </cofactor>
</comment>
<dbReference type="EMBL" id="KB870809">
    <property type="protein sequence ID" value="EOA25794.1"/>
    <property type="molecule type" value="Genomic_DNA"/>
</dbReference>
<evidence type="ECO:0000256" key="2">
    <source>
        <dbReference type="ARBA" id="ARBA00004123"/>
    </source>
</evidence>
<dbReference type="Proteomes" id="UP000029121">
    <property type="component" value="Unassembled WGS sequence"/>
</dbReference>
<gene>
    <name evidence="11" type="ORF">CARUB_v10019161mg</name>
</gene>
<dbReference type="PANTHER" id="PTHR22930">
    <property type="match status" value="1"/>
</dbReference>
<dbReference type="InterPro" id="IPR027806">
    <property type="entry name" value="HARBI1_dom"/>
</dbReference>
<evidence type="ECO:0000256" key="1">
    <source>
        <dbReference type="ARBA" id="ARBA00001968"/>
    </source>
</evidence>
<dbReference type="Pfam" id="PF26138">
    <property type="entry name" value="DUF8040"/>
    <property type="match status" value="1"/>
</dbReference>
<evidence type="ECO:0000256" key="3">
    <source>
        <dbReference type="ARBA" id="ARBA00006958"/>
    </source>
</evidence>
<evidence type="ECO:0000256" key="7">
    <source>
        <dbReference type="ARBA" id="ARBA00023242"/>
    </source>
</evidence>
<dbReference type="GO" id="GO:0004518">
    <property type="term" value="F:nuclease activity"/>
    <property type="evidence" value="ECO:0007669"/>
    <property type="project" value="UniProtKB-KW"/>
</dbReference>
<dbReference type="InterPro" id="IPR045249">
    <property type="entry name" value="HARBI1-like"/>
</dbReference>
<protein>
    <submittedName>
        <fullName evidence="11">Uncharacterized protein</fullName>
    </submittedName>
</protein>
<dbReference type="InterPro" id="IPR058353">
    <property type="entry name" value="DUF8040"/>
</dbReference>
<evidence type="ECO:0000313" key="11">
    <source>
        <dbReference type="EMBL" id="EOA25794.1"/>
    </source>
</evidence>
<organism evidence="11 12">
    <name type="scientific">Capsella rubella</name>
    <dbReference type="NCBI Taxonomy" id="81985"/>
    <lineage>
        <taxon>Eukaryota</taxon>
        <taxon>Viridiplantae</taxon>
        <taxon>Streptophyta</taxon>
        <taxon>Embryophyta</taxon>
        <taxon>Tracheophyta</taxon>
        <taxon>Spermatophyta</taxon>
        <taxon>Magnoliopsida</taxon>
        <taxon>eudicotyledons</taxon>
        <taxon>Gunneridae</taxon>
        <taxon>Pentapetalae</taxon>
        <taxon>rosids</taxon>
        <taxon>malvids</taxon>
        <taxon>Brassicales</taxon>
        <taxon>Brassicaceae</taxon>
        <taxon>Camelineae</taxon>
        <taxon>Capsella</taxon>
    </lineage>
</organism>
<dbReference type="PANTHER" id="PTHR22930:SF259">
    <property type="entry name" value="OS08G0106900 PROTEIN"/>
    <property type="match status" value="1"/>
</dbReference>
<keyword evidence="12" id="KW-1185">Reference proteome</keyword>
<dbReference type="GO" id="GO:0005634">
    <property type="term" value="C:nucleus"/>
    <property type="evidence" value="ECO:0007669"/>
    <property type="project" value="UniProtKB-SubCell"/>
</dbReference>
<keyword evidence="5" id="KW-0479">Metal-binding</keyword>
<feature type="domain" description="DUF8040" evidence="10">
    <location>
        <begin position="59"/>
        <end position="136"/>
    </location>
</feature>
<sequence>MDRIFKETEEIHARKKRRRRTSNFKLDTDIMLLLLSTISRIQYFALQIPHQIRKPATRLGHEYIQKALVEEDRDTFRRLYRNIQKYFLKLCSIFRLEMGLKDTRYVSVEEMLATFLFIVGKNSRYIQLEDRFQRSRFSTKFTYVLSGWEGSAHDAKILNDALTGNTNKLIVPEGKFYLVDCGFANRHQFLAPFRSIRYHLQDFRGQGKDPLNANELFNHRHSSLFLIFKSAPPFPYKTQDGNNEEETDVDEKYDDGNNEEEQLHGTQEQQRVLANNWRATIAATMWTYAMNMGS</sequence>
<evidence type="ECO:0000259" key="10">
    <source>
        <dbReference type="Pfam" id="PF26138"/>
    </source>
</evidence>
<evidence type="ECO:0000313" key="12">
    <source>
        <dbReference type="Proteomes" id="UP000029121"/>
    </source>
</evidence>
<dbReference type="GO" id="GO:0046872">
    <property type="term" value="F:metal ion binding"/>
    <property type="evidence" value="ECO:0007669"/>
    <property type="project" value="UniProtKB-KW"/>
</dbReference>